<dbReference type="EMBL" id="WUMV01000010">
    <property type="protein sequence ID" value="MXN67397.1"/>
    <property type="molecule type" value="Genomic_DNA"/>
</dbReference>
<gene>
    <name evidence="5" type="ORF">GR183_21020</name>
</gene>
<evidence type="ECO:0000259" key="4">
    <source>
        <dbReference type="PROSITE" id="PS50949"/>
    </source>
</evidence>
<dbReference type="PROSITE" id="PS50949">
    <property type="entry name" value="HTH_GNTR"/>
    <property type="match status" value="1"/>
</dbReference>
<dbReference type="InterPro" id="IPR036390">
    <property type="entry name" value="WH_DNA-bd_sf"/>
</dbReference>
<dbReference type="Pfam" id="PF07729">
    <property type="entry name" value="FCD"/>
    <property type="match status" value="1"/>
</dbReference>
<dbReference type="InterPro" id="IPR036388">
    <property type="entry name" value="WH-like_DNA-bd_sf"/>
</dbReference>
<comment type="caution">
    <text evidence="5">The sequence shown here is derived from an EMBL/GenBank/DDBJ whole genome shotgun (WGS) entry which is preliminary data.</text>
</comment>
<dbReference type="InterPro" id="IPR011711">
    <property type="entry name" value="GntR_C"/>
</dbReference>
<sequence>MPDQRAEGEDKPDEADRGKLENVLLKVVQGAIRPRTATAYLEESLRSAIVSGDIPGGTALRQEAVAEVFGVSRMPVREAIRQLEAQGLVEFQPHKGAVVAAISAQDAADNWAIRKALECAALEYSIPGLREEDILRAEEGIAEMDSETDFSRLGLLNRRFHMTLYSRAEFPGMLQLIEKHLIASDRYIRFQLAALGRDKMAQDDHRAILAAAREGDAAGACRLLASHIEDAGRRLVERIRHLSSVRGQADAQMSNSKAPLE</sequence>
<feature type="domain" description="HTH gntR-type" evidence="4">
    <location>
        <begin position="35"/>
        <end position="102"/>
    </location>
</feature>
<reference evidence="5 6" key="1">
    <citation type="submission" date="2019-12" db="EMBL/GenBank/DDBJ databases">
        <authorList>
            <person name="Li M."/>
        </authorList>
    </citation>
    <scope>NUCLEOTIDE SEQUENCE [LARGE SCALE GENOMIC DNA]</scope>
    <source>
        <strain evidence="5 6">GBMRC 2046</strain>
    </source>
</reference>
<evidence type="ECO:0000256" key="2">
    <source>
        <dbReference type="ARBA" id="ARBA00023125"/>
    </source>
</evidence>
<evidence type="ECO:0000313" key="5">
    <source>
        <dbReference type="EMBL" id="MXN67397.1"/>
    </source>
</evidence>
<keyword evidence="1" id="KW-0805">Transcription regulation</keyword>
<proteinExistence type="predicted"/>
<dbReference type="RefSeq" id="WP_160777637.1">
    <property type="nucleotide sequence ID" value="NZ_WUMV01000010.1"/>
</dbReference>
<dbReference type="SUPFAM" id="SSF46785">
    <property type="entry name" value="Winged helix' DNA-binding domain"/>
    <property type="match status" value="1"/>
</dbReference>
<dbReference type="GO" id="GO:0003677">
    <property type="term" value="F:DNA binding"/>
    <property type="evidence" value="ECO:0007669"/>
    <property type="project" value="UniProtKB-KW"/>
</dbReference>
<dbReference type="PANTHER" id="PTHR43537">
    <property type="entry name" value="TRANSCRIPTIONAL REGULATOR, GNTR FAMILY"/>
    <property type="match status" value="1"/>
</dbReference>
<dbReference type="AlphaFoldDB" id="A0A7X3SA03"/>
<dbReference type="SMART" id="SM00895">
    <property type="entry name" value="FCD"/>
    <property type="match status" value="1"/>
</dbReference>
<keyword evidence="3" id="KW-0804">Transcription</keyword>
<dbReference type="Gene3D" id="1.20.120.530">
    <property type="entry name" value="GntR ligand-binding domain-like"/>
    <property type="match status" value="1"/>
</dbReference>
<evidence type="ECO:0000313" key="6">
    <source>
        <dbReference type="Proteomes" id="UP000433101"/>
    </source>
</evidence>
<dbReference type="SMART" id="SM00345">
    <property type="entry name" value="HTH_GNTR"/>
    <property type="match status" value="1"/>
</dbReference>
<dbReference type="Gene3D" id="1.10.10.10">
    <property type="entry name" value="Winged helix-like DNA-binding domain superfamily/Winged helix DNA-binding domain"/>
    <property type="match status" value="1"/>
</dbReference>
<evidence type="ECO:0000256" key="1">
    <source>
        <dbReference type="ARBA" id="ARBA00023015"/>
    </source>
</evidence>
<dbReference type="PRINTS" id="PR00035">
    <property type="entry name" value="HTHGNTR"/>
</dbReference>
<dbReference type="Proteomes" id="UP000433101">
    <property type="component" value="Unassembled WGS sequence"/>
</dbReference>
<dbReference type="InterPro" id="IPR008920">
    <property type="entry name" value="TF_FadR/GntR_C"/>
</dbReference>
<name>A0A7X3SA03_9HYPH</name>
<accession>A0A7X3SA03</accession>
<dbReference type="Pfam" id="PF00392">
    <property type="entry name" value="GntR"/>
    <property type="match status" value="1"/>
</dbReference>
<organism evidence="5 6">
    <name type="scientific">Stappia sediminis</name>
    <dbReference type="NCBI Taxonomy" id="2692190"/>
    <lineage>
        <taxon>Bacteria</taxon>
        <taxon>Pseudomonadati</taxon>
        <taxon>Pseudomonadota</taxon>
        <taxon>Alphaproteobacteria</taxon>
        <taxon>Hyphomicrobiales</taxon>
        <taxon>Stappiaceae</taxon>
        <taxon>Stappia</taxon>
    </lineage>
</organism>
<dbReference type="PANTHER" id="PTHR43537:SF41">
    <property type="entry name" value="TRANSCRIPTIONAL REGULATORY PROTEIN"/>
    <property type="match status" value="1"/>
</dbReference>
<protein>
    <submittedName>
        <fullName evidence="5">FCD domain-containing protein</fullName>
    </submittedName>
</protein>
<dbReference type="InterPro" id="IPR000524">
    <property type="entry name" value="Tscrpt_reg_HTH_GntR"/>
</dbReference>
<keyword evidence="6" id="KW-1185">Reference proteome</keyword>
<evidence type="ECO:0000256" key="3">
    <source>
        <dbReference type="ARBA" id="ARBA00023163"/>
    </source>
</evidence>
<keyword evidence="2" id="KW-0238">DNA-binding</keyword>
<dbReference type="CDD" id="cd07377">
    <property type="entry name" value="WHTH_GntR"/>
    <property type="match status" value="1"/>
</dbReference>
<dbReference type="SUPFAM" id="SSF48008">
    <property type="entry name" value="GntR ligand-binding domain-like"/>
    <property type="match status" value="1"/>
</dbReference>
<dbReference type="GO" id="GO:0003700">
    <property type="term" value="F:DNA-binding transcription factor activity"/>
    <property type="evidence" value="ECO:0007669"/>
    <property type="project" value="InterPro"/>
</dbReference>